<organism evidence="1 2">
    <name type="scientific">Inconstantimicrobium mannanitabidum</name>
    <dbReference type="NCBI Taxonomy" id="1604901"/>
    <lineage>
        <taxon>Bacteria</taxon>
        <taxon>Bacillati</taxon>
        <taxon>Bacillota</taxon>
        <taxon>Clostridia</taxon>
        <taxon>Eubacteriales</taxon>
        <taxon>Clostridiaceae</taxon>
        <taxon>Inconstantimicrobium</taxon>
    </lineage>
</organism>
<dbReference type="Proteomes" id="UP001058074">
    <property type="component" value="Unassembled WGS sequence"/>
</dbReference>
<dbReference type="EMBL" id="BROD01000001">
    <property type="protein sequence ID" value="GKX67440.1"/>
    <property type="molecule type" value="Genomic_DNA"/>
</dbReference>
<comment type="caution">
    <text evidence="1">The sequence shown here is derived from an EMBL/GenBank/DDBJ whole genome shotgun (WGS) entry which is preliminary data.</text>
</comment>
<evidence type="ECO:0000313" key="2">
    <source>
        <dbReference type="Proteomes" id="UP001058074"/>
    </source>
</evidence>
<name>A0ACB5RDU2_9CLOT</name>
<accession>A0ACB5RDU2</accession>
<evidence type="ECO:0000313" key="1">
    <source>
        <dbReference type="EMBL" id="GKX67440.1"/>
    </source>
</evidence>
<gene>
    <name evidence="1" type="ORF">rsdtw13_26980</name>
</gene>
<keyword evidence="2" id="KW-1185">Reference proteome</keyword>
<protein>
    <submittedName>
        <fullName evidence="1">3-beta hydroxysteroid dehydrogenase</fullName>
    </submittedName>
</protein>
<proteinExistence type="predicted"/>
<reference evidence="1" key="1">
    <citation type="journal article" date="2025" name="Int. J. Syst. Evol. Microbiol.">
        <title>Inconstantimicrobium mannanitabidum sp. nov., a novel member of the family Clostridiaceae isolated from anoxic soil under the treatment of reductive soil disinfestation.</title>
        <authorList>
            <person name="Ueki A."/>
            <person name="Tonouchi A."/>
            <person name="Honma S."/>
            <person name="Kaku N."/>
            <person name="Ueki K."/>
        </authorList>
    </citation>
    <scope>NUCLEOTIDE SEQUENCE</scope>
    <source>
        <strain evidence="1">TW13</strain>
    </source>
</reference>
<sequence>MKVLLGGCFGNLGKEILDQLILSGNKIVAVNRSIKENIKNENVEVKKCDFTKPEDLKDICEGVDCVISTVGLTTASKVTTHYDVDLQGNLNLLNEAKKSGVKKFIYISVIKCDDDPSIPMLDAKHKFEEKLIESGLDYTIYRPTGYFYDIAKVFKPMVDKGTVMLLKGSMATANVIDTKDLANCVVKNIDDYSKEILEIGGKEVYSYEEIAKLFFKAAKKEEKIKYVSPKLFGLLEFISRISKNGKTANIKFGRWTLSNDMTAKIKYGQSSFKEYINSLY</sequence>